<dbReference type="InterPro" id="IPR013830">
    <property type="entry name" value="SGNH_hydro"/>
</dbReference>
<dbReference type="STRING" id="1121302.SAMN02745163_00213"/>
<organism evidence="2 3">
    <name type="scientific">Clostridium cavendishii DSM 21758</name>
    <dbReference type="NCBI Taxonomy" id="1121302"/>
    <lineage>
        <taxon>Bacteria</taxon>
        <taxon>Bacillati</taxon>
        <taxon>Bacillota</taxon>
        <taxon>Clostridia</taxon>
        <taxon>Eubacteriales</taxon>
        <taxon>Clostridiaceae</taxon>
        <taxon>Clostridium</taxon>
    </lineage>
</organism>
<evidence type="ECO:0000313" key="3">
    <source>
        <dbReference type="Proteomes" id="UP000184310"/>
    </source>
</evidence>
<evidence type="ECO:0000313" key="2">
    <source>
        <dbReference type="EMBL" id="SHI41639.1"/>
    </source>
</evidence>
<dbReference type="PANTHER" id="PTHR34407">
    <property type="entry name" value="EXPRESSED PROTEIN"/>
    <property type="match status" value="1"/>
</dbReference>
<dbReference type="Gene3D" id="3.40.50.1110">
    <property type="entry name" value="SGNH hydrolase"/>
    <property type="match status" value="1"/>
</dbReference>
<dbReference type="Pfam" id="PF13472">
    <property type="entry name" value="Lipase_GDSL_2"/>
    <property type="match status" value="1"/>
</dbReference>
<gene>
    <name evidence="2" type="ORF">SAMN02745163_00213</name>
</gene>
<dbReference type="Gene3D" id="2.60.120.260">
    <property type="entry name" value="Galactose-binding domain-like"/>
    <property type="match status" value="1"/>
</dbReference>
<dbReference type="PANTHER" id="PTHR34407:SF1">
    <property type="entry name" value="SGNH HYDROLASE-TYPE ESTERASE DOMAIN-CONTAINING PROTEIN"/>
    <property type="match status" value="1"/>
</dbReference>
<protein>
    <submittedName>
        <fullName evidence="2">Lysophospholipase L1</fullName>
    </submittedName>
</protein>
<keyword evidence="3" id="KW-1185">Reference proteome</keyword>
<dbReference type="InterPro" id="IPR036514">
    <property type="entry name" value="SGNH_hydro_sf"/>
</dbReference>
<sequence>MKNIVFLGGSVTEGAGATNINNSYVNIVSEFLKEKYEAINITNSGAGGTASQFGIFRIKRDVARHSPDIVFIEFAVNDRIYSSKKSSTYFEGLIRELLKLNCKLICIETPTGMADACASIHKKIACYYNVPVIDVQDKVWQQIECGKYCWNDISIDNLHPNDLGHKIYGQVIINSLRMMNLDNINQIFKEKPLMNYNLNNPYVETYEKCTFYGSWYEKSFLLNNKFDLAAVTDNIGDCLEFDFSGKALGIMCLLSKDSGRIECLLDNKYTFEVDLYTNSDGSFSNMVNIMDLNEGKHNLLIKVSDRKNQSSIGNKIVIGGFLVDED</sequence>
<dbReference type="Proteomes" id="UP000184310">
    <property type="component" value="Unassembled WGS sequence"/>
</dbReference>
<dbReference type="SUPFAM" id="SSF52266">
    <property type="entry name" value="SGNH hydrolase"/>
    <property type="match status" value="1"/>
</dbReference>
<dbReference type="CDD" id="cd00229">
    <property type="entry name" value="SGNH_hydrolase"/>
    <property type="match status" value="1"/>
</dbReference>
<name>A0A1M6AYP9_9CLOT</name>
<feature type="domain" description="SGNH hydrolase-type esterase" evidence="1">
    <location>
        <begin position="6"/>
        <end position="167"/>
    </location>
</feature>
<dbReference type="RefSeq" id="WP_072984402.1">
    <property type="nucleotide sequence ID" value="NZ_FQZB01000003.1"/>
</dbReference>
<accession>A0A1M6AYP9</accession>
<evidence type="ECO:0000259" key="1">
    <source>
        <dbReference type="Pfam" id="PF13472"/>
    </source>
</evidence>
<dbReference type="EMBL" id="FQZB01000003">
    <property type="protein sequence ID" value="SHI41639.1"/>
    <property type="molecule type" value="Genomic_DNA"/>
</dbReference>
<proteinExistence type="predicted"/>
<reference evidence="2 3" key="1">
    <citation type="submission" date="2016-11" db="EMBL/GenBank/DDBJ databases">
        <authorList>
            <person name="Jaros S."/>
            <person name="Januszkiewicz K."/>
            <person name="Wedrychowicz H."/>
        </authorList>
    </citation>
    <scope>NUCLEOTIDE SEQUENCE [LARGE SCALE GENOMIC DNA]</scope>
    <source>
        <strain evidence="2 3">DSM 21758</strain>
    </source>
</reference>
<dbReference type="AlphaFoldDB" id="A0A1M6AYP9"/>
<dbReference type="OrthoDB" id="8233337at2"/>